<dbReference type="InterPro" id="IPR038765">
    <property type="entry name" value="Papain-like_cys_pep_sf"/>
</dbReference>
<reference evidence="3 4" key="1">
    <citation type="submission" date="2021-03" db="EMBL/GenBank/DDBJ databases">
        <title>Genomic Encyclopedia of Type Strains, Phase IV (KMG-IV): sequencing the most valuable type-strain genomes for metagenomic binning, comparative biology and taxonomic classification.</title>
        <authorList>
            <person name="Goeker M."/>
        </authorList>
    </citation>
    <scope>NUCLEOTIDE SEQUENCE [LARGE SCALE GENOMIC DNA]</scope>
    <source>
        <strain evidence="3 4">DSM 28783</strain>
    </source>
</reference>
<dbReference type="InterPro" id="IPR052557">
    <property type="entry name" value="CAP/Cytokinesis_protein"/>
</dbReference>
<organism evidence="3 4">
    <name type="scientific">Clostridium algifaecis</name>
    <dbReference type="NCBI Taxonomy" id="1472040"/>
    <lineage>
        <taxon>Bacteria</taxon>
        <taxon>Bacillati</taxon>
        <taxon>Bacillota</taxon>
        <taxon>Clostridia</taxon>
        <taxon>Eubacteriales</taxon>
        <taxon>Clostridiaceae</taxon>
        <taxon>Clostridium</taxon>
    </lineage>
</organism>
<dbReference type="InterPro" id="IPR002931">
    <property type="entry name" value="Transglutaminase-like"/>
</dbReference>
<comment type="caution">
    <text evidence="3">The sequence shown here is derived from an EMBL/GenBank/DDBJ whole genome shotgun (WGS) entry which is preliminary data.</text>
</comment>
<dbReference type="SMART" id="SM00460">
    <property type="entry name" value="TGc"/>
    <property type="match status" value="1"/>
</dbReference>
<dbReference type="Gene3D" id="2.60.40.1220">
    <property type="match status" value="1"/>
</dbReference>
<dbReference type="InterPro" id="IPR014755">
    <property type="entry name" value="Cu-Rt/internalin_Ig-like"/>
</dbReference>
<accession>A0ABS4KT77</accession>
<evidence type="ECO:0000256" key="1">
    <source>
        <dbReference type="ARBA" id="ARBA00022729"/>
    </source>
</evidence>
<dbReference type="EMBL" id="JAGGLM010000012">
    <property type="protein sequence ID" value="MBP2033256.1"/>
    <property type="molecule type" value="Genomic_DNA"/>
</dbReference>
<evidence type="ECO:0000259" key="2">
    <source>
        <dbReference type="SMART" id="SM00460"/>
    </source>
</evidence>
<gene>
    <name evidence="3" type="ORF">J2Z42_001959</name>
</gene>
<dbReference type="PANTHER" id="PTHR46333">
    <property type="entry name" value="CYTOKINESIS PROTEIN 3"/>
    <property type="match status" value="1"/>
</dbReference>
<dbReference type="SUPFAM" id="SSF54001">
    <property type="entry name" value="Cysteine proteinases"/>
    <property type="match status" value="1"/>
</dbReference>
<dbReference type="Pfam" id="PF01841">
    <property type="entry name" value="Transglut_core"/>
    <property type="match status" value="1"/>
</dbReference>
<dbReference type="PANTHER" id="PTHR46333:SF2">
    <property type="entry name" value="CYTOKINESIS PROTEIN 3"/>
    <property type="match status" value="1"/>
</dbReference>
<sequence length="419" mass="47100">MLKKVYGLILSFSIFILLFMGQTVYADENYKVWNTNGVVTSTDSNKTINVTFNKDVDVNSAKDFVKVYEDDNNSNIALNISSANKNILQISPKESYVEGKSYTLTVSNGLKDIYGNTLNQSVKYNFKIDEIKKPTSSVVTNTDSTSDDNAININSYTDYYNALKKALSNYDSKLVVNINNYDKNTYSLSVIDKVMDDSPDLRAWYESASCTITYSSPVNMSIEFKYSDTKDNLVKKDNLIKEKVSKVVNSVTDSNMKDYEKELAIHDYVVNNTKYDQRAETGNMPTDSYTAYGVLINGIGVCQGYADAMYRLLTAAGIENTMVIGEANNGDGTWVGHAWNVVKIQGQYYDVDTTWDDPVTSSGADVISHNYFNLTDSELSVDHSWTKGEYPQANGTEYSYRNIMLMERRYNTSSLFGFV</sequence>
<evidence type="ECO:0000313" key="4">
    <source>
        <dbReference type="Proteomes" id="UP001519307"/>
    </source>
</evidence>
<keyword evidence="1" id="KW-0732">Signal</keyword>
<evidence type="ECO:0000313" key="3">
    <source>
        <dbReference type="EMBL" id="MBP2033256.1"/>
    </source>
</evidence>
<proteinExistence type="predicted"/>
<feature type="domain" description="Transglutaminase-like" evidence="2">
    <location>
        <begin position="294"/>
        <end position="355"/>
    </location>
</feature>
<dbReference type="RefSeq" id="WP_209702404.1">
    <property type="nucleotide sequence ID" value="NZ_JAGGLM010000012.1"/>
</dbReference>
<dbReference type="Proteomes" id="UP001519307">
    <property type="component" value="Unassembled WGS sequence"/>
</dbReference>
<name>A0ABS4KT77_9CLOT</name>
<dbReference type="InterPro" id="IPR032812">
    <property type="entry name" value="SbsA_Ig"/>
</dbReference>
<protein>
    <submittedName>
        <fullName evidence="3">Transglutaminase/protease-like cytokinesis protein 3</fullName>
    </submittedName>
</protein>
<keyword evidence="4" id="KW-1185">Reference proteome</keyword>
<dbReference type="Pfam" id="PF13205">
    <property type="entry name" value="Big_5"/>
    <property type="match status" value="1"/>
</dbReference>
<dbReference type="Gene3D" id="3.10.620.30">
    <property type="match status" value="1"/>
</dbReference>